<proteinExistence type="predicted"/>
<dbReference type="NCBIfam" id="TIGR01509">
    <property type="entry name" value="HAD-SF-IA-v3"/>
    <property type="match status" value="1"/>
</dbReference>
<dbReference type="SFLD" id="SFLDS00003">
    <property type="entry name" value="Haloacid_Dehalogenase"/>
    <property type="match status" value="1"/>
</dbReference>
<dbReference type="PANTHER" id="PTHR47829:SF1">
    <property type="entry name" value="HAD FAMILY PHOSPHATASE"/>
    <property type="match status" value="1"/>
</dbReference>
<reference evidence="1 2" key="1">
    <citation type="submission" date="2019-05" db="EMBL/GenBank/DDBJ databases">
        <authorList>
            <person name="Lee S.D."/>
        </authorList>
    </citation>
    <scope>NUCLEOTIDE SEQUENCE [LARGE SCALE GENOMIC DNA]</scope>
    <source>
        <strain evidence="1 2">YC2-7</strain>
    </source>
</reference>
<dbReference type="SUPFAM" id="SSF56784">
    <property type="entry name" value="HAD-like"/>
    <property type="match status" value="1"/>
</dbReference>
<sequence length="219" mass="23530">MQTIDAVLFDYGGVLTSPVKHSIAAWLAADAIEPESFSRTLRAWLSRDVADGTPVHRLETGELTIPDFEALLAAELRTVDGRAVTPDGMLRRLFAGMRADSAMFELAEDLREAGLAVGLLSNSWGNTYPRAQIDELFDPVVISGEVGLRKPHAAIYELAVDKLGVPADRVLFIDDAEPNVLGARAVGLQALLHLDHPSTRAAVAELAPHLKPHPTGVTA</sequence>
<dbReference type="InterPro" id="IPR023214">
    <property type="entry name" value="HAD_sf"/>
</dbReference>
<reference evidence="1 2" key="2">
    <citation type="submission" date="2020-06" db="EMBL/GenBank/DDBJ databases">
        <title>Antribacter stalactiti gen. nov., sp. nov., a new member of the family Nacardiaceae isolated from a cave.</title>
        <authorList>
            <person name="Kim I.S."/>
        </authorList>
    </citation>
    <scope>NUCLEOTIDE SEQUENCE [LARGE SCALE GENOMIC DNA]</scope>
    <source>
        <strain evidence="1 2">YC2-7</strain>
    </source>
</reference>
<gene>
    <name evidence="1" type="ORF">FGL95_25265</name>
</gene>
<dbReference type="PRINTS" id="PR00413">
    <property type="entry name" value="HADHALOGNASE"/>
</dbReference>
<name>A0A848KJA4_9NOCA</name>
<dbReference type="InterPro" id="IPR006439">
    <property type="entry name" value="HAD-SF_hydro_IA"/>
</dbReference>
<dbReference type="Gene3D" id="1.10.150.240">
    <property type="entry name" value="Putative phosphatase, domain 2"/>
    <property type="match status" value="1"/>
</dbReference>
<dbReference type="PANTHER" id="PTHR47829">
    <property type="entry name" value="HYDROLASE, PUTATIVE (AFU_ORTHOLOGUE AFUA_1G12880)-RELATED"/>
    <property type="match status" value="1"/>
</dbReference>
<dbReference type="CDD" id="cd02603">
    <property type="entry name" value="HAD_sEH-N_like"/>
    <property type="match status" value="1"/>
</dbReference>
<dbReference type="InterPro" id="IPR052898">
    <property type="entry name" value="ACAD10-like"/>
</dbReference>
<dbReference type="Pfam" id="PF00702">
    <property type="entry name" value="Hydrolase"/>
    <property type="match status" value="1"/>
</dbReference>
<organism evidence="1 2">
    <name type="scientific">Antrihabitans stalactiti</name>
    <dbReference type="NCBI Taxonomy" id="2584121"/>
    <lineage>
        <taxon>Bacteria</taxon>
        <taxon>Bacillati</taxon>
        <taxon>Actinomycetota</taxon>
        <taxon>Actinomycetes</taxon>
        <taxon>Mycobacteriales</taxon>
        <taxon>Nocardiaceae</taxon>
        <taxon>Antrihabitans</taxon>
    </lineage>
</organism>
<comment type="caution">
    <text evidence="1">The sequence shown here is derived from an EMBL/GenBank/DDBJ whole genome shotgun (WGS) entry which is preliminary data.</text>
</comment>
<accession>A0A848KJA4</accession>
<dbReference type="EMBL" id="VCQU01000010">
    <property type="protein sequence ID" value="NMN98359.1"/>
    <property type="molecule type" value="Genomic_DNA"/>
</dbReference>
<dbReference type="InterPro" id="IPR036412">
    <property type="entry name" value="HAD-like_sf"/>
</dbReference>
<dbReference type="NCBIfam" id="TIGR01549">
    <property type="entry name" value="HAD-SF-IA-v1"/>
    <property type="match status" value="1"/>
</dbReference>
<dbReference type="SFLD" id="SFLDG01129">
    <property type="entry name" value="C1.5:_HAD__Beta-PGM__Phosphata"/>
    <property type="match status" value="1"/>
</dbReference>
<dbReference type="AlphaFoldDB" id="A0A848KJA4"/>
<keyword evidence="2" id="KW-1185">Reference proteome</keyword>
<protein>
    <submittedName>
        <fullName evidence="1">HAD family phosphatase</fullName>
    </submittedName>
</protein>
<dbReference type="Gene3D" id="3.40.50.1000">
    <property type="entry name" value="HAD superfamily/HAD-like"/>
    <property type="match status" value="1"/>
</dbReference>
<dbReference type="Proteomes" id="UP000535543">
    <property type="component" value="Unassembled WGS sequence"/>
</dbReference>
<dbReference type="InterPro" id="IPR023198">
    <property type="entry name" value="PGP-like_dom2"/>
</dbReference>
<evidence type="ECO:0000313" key="2">
    <source>
        <dbReference type="Proteomes" id="UP000535543"/>
    </source>
</evidence>
<evidence type="ECO:0000313" key="1">
    <source>
        <dbReference type="EMBL" id="NMN98359.1"/>
    </source>
</evidence>
<dbReference type="RefSeq" id="WP_169592527.1">
    <property type="nucleotide sequence ID" value="NZ_VCQU01000010.1"/>
</dbReference>